<gene>
    <name evidence="2" type="ORF">PPERSA_11741</name>
</gene>
<dbReference type="EMBL" id="LDAU01000171">
    <property type="protein sequence ID" value="KRX01294.1"/>
    <property type="molecule type" value="Genomic_DNA"/>
</dbReference>
<evidence type="ECO:0000313" key="2">
    <source>
        <dbReference type="EMBL" id="KRX01294.1"/>
    </source>
</evidence>
<proteinExistence type="predicted"/>
<reference evidence="2 3" key="1">
    <citation type="journal article" date="2015" name="Sci. Rep.">
        <title>Genome of the facultative scuticociliatosis pathogen Pseudocohnilembus persalinus provides insight into its virulence through horizontal gene transfer.</title>
        <authorList>
            <person name="Xiong J."/>
            <person name="Wang G."/>
            <person name="Cheng J."/>
            <person name="Tian M."/>
            <person name="Pan X."/>
            <person name="Warren A."/>
            <person name="Jiang C."/>
            <person name="Yuan D."/>
            <person name="Miao W."/>
        </authorList>
    </citation>
    <scope>NUCLEOTIDE SEQUENCE [LARGE SCALE GENOMIC DNA]</scope>
    <source>
        <strain evidence="2">36N120E</strain>
    </source>
</reference>
<name>A0A0V0QGH7_PSEPJ</name>
<accession>A0A0V0QGH7</accession>
<organism evidence="2 3">
    <name type="scientific">Pseudocohnilembus persalinus</name>
    <name type="common">Ciliate</name>
    <dbReference type="NCBI Taxonomy" id="266149"/>
    <lineage>
        <taxon>Eukaryota</taxon>
        <taxon>Sar</taxon>
        <taxon>Alveolata</taxon>
        <taxon>Ciliophora</taxon>
        <taxon>Intramacronucleata</taxon>
        <taxon>Oligohymenophorea</taxon>
        <taxon>Scuticociliatia</taxon>
        <taxon>Philasterida</taxon>
        <taxon>Pseudocohnilembidae</taxon>
        <taxon>Pseudocohnilembus</taxon>
    </lineage>
</organism>
<keyword evidence="3" id="KW-1185">Reference proteome</keyword>
<dbReference type="AlphaFoldDB" id="A0A0V0QGH7"/>
<keyword evidence="1" id="KW-0472">Membrane</keyword>
<sequence>MYEYLFLIEMLVSSEPYHLGGGYLEAFYFEIVFKIIDLDQDFIIFSTIHIPLVCFTNLGFLILQTFNSVKSQMINAFSRFRNKNVSTIRVAHPYFETETLIGTTNSPPHQSRDLDKNFSSSLKGKQVFTDSRTKYSNI</sequence>
<dbReference type="Proteomes" id="UP000054937">
    <property type="component" value="Unassembled WGS sequence"/>
</dbReference>
<protein>
    <submittedName>
        <fullName evidence="2">Uncharacterized protein</fullName>
    </submittedName>
</protein>
<keyword evidence="1" id="KW-0812">Transmembrane</keyword>
<comment type="caution">
    <text evidence="2">The sequence shown here is derived from an EMBL/GenBank/DDBJ whole genome shotgun (WGS) entry which is preliminary data.</text>
</comment>
<dbReference type="InParanoid" id="A0A0V0QGH7"/>
<feature type="transmembrane region" description="Helical" evidence="1">
    <location>
        <begin position="42"/>
        <end position="63"/>
    </location>
</feature>
<evidence type="ECO:0000256" key="1">
    <source>
        <dbReference type="SAM" id="Phobius"/>
    </source>
</evidence>
<evidence type="ECO:0000313" key="3">
    <source>
        <dbReference type="Proteomes" id="UP000054937"/>
    </source>
</evidence>
<keyword evidence="1" id="KW-1133">Transmembrane helix</keyword>